<keyword evidence="1" id="KW-0812">Transmembrane</keyword>
<dbReference type="InterPro" id="IPR009936">
    <property type="entry name" value="DUF1468"/>
</dbReference>
<reference evidence="3 4" key="1">
    <citation type="submission" date="2017-10" db="EMBL/GenBank/DDBJ databases">
        <authorList>
            <person name="Banno H."/>
            <person name="Chua N.-H."/>
        </authorList>
    </citation>
    <scope>NUCLEOTIDE SEQUENCE [LARGE SCALE GENOMIC DNA]</scope>
    <source>
        <strain evidence="3 4">YW11</strain>
    </source>
</reference>
<evidence type="ECO:0000256" key="1">
    <source>
        <dbReference type="SAM" id="Phobius"/>
    </source>
</evidence>
<feature type="domain" description="DUF1468" evidence="2">
    <location>
        <begin position="18"/>
        <end position="148"/>
    </location>
</feature>
<evidence type="ECO:0000313" key="4">
    <source>
        <dbReference type="Proteomes" id="UP000223527"/>
    </source>
</evidence>
<keyword evidence="1" id="KW-1133">Transmembrane helix</keyword>
<dbReference type="OrthoDB" id="7271701at2"/>
<dbReference type="Pfam" id="PF07331">
    <property type="entry name" value="TctB"/>
    <property type="match status" value="1"/>
</dbReference>
<organism evidence="3 4">
    <name type="scientific">Teichococcus rhizosphaerae</name>
    <dbReference type="NCBI Taxonomy" id="1335062"/>
    <lineage>
        <taxon>Bacteria</taxon>
        <taxon>Pseudomonadati</taxon>
        <taxon>Pseudomonadota</taxon>
        <taxon>Alphaproteobacteria</taxon>
        <taxon>Acetobacterales</taxon>
        <taxon>Roseomonadaceae</taxon>
        <taxon>Roseomonas</taxon>
    </lineage>
</organism>
<accession>A0A2C7AGB3</accession>
<evidence type="ECO:0000259" key="2">
    <source>
        <dbReference type="Pfam" id="PF07331"/>
    </source>
</evidence>
<comment type="caution">
    <text evidence="3">The sequence shown here is derived from an EMBL/GenBank/DDBJ whole genome shotgun (WGS) entry which is preliminary data.</text>
</comment>
<gene>
    <name evidence="3" type="ORF">CR162_02130</name>
</gene>
<dbReference type="EMBL" id="PDNU01000002">
    <property type="protein sequence ID" value="PHK96723.1"/>
    <property type="molecule type" value="Genomic_DNA"/>
</dbReference>
<keyword evidence="4" id="KW-1185">Reference proteome</keyword>
<dbReference type="AlphaFoldDB" id="A0A2C7AGB3"/>
<feature type="transmembrane region" description="Helical" evidence="1">
    <location>
        <begin position="86"/>
        <end position="116"/>
    </location>
</feature>
<feature type="transmembrane region" description="Helical" evidence="1">
    <location>
        <begin position="122"/>
        <end position="147"/>
    </location>
</feature>
<name>A0A2C7AGB3_9PROT</name>
<proteinExistence type="predicted"/>
<evidence type="ECO:0000313" key="3">
    <source>
        <dbReference type="EMBL" id="PHK96723.1"/>
    </source>
</evidence>
<dbReference type="RefSeq" id="WP_099093868.1">
    <property type="nucleotide sequence ID" value="NZ_PDNU01000002.1"/>
</dbReference>
<sequence length="158" mass="16722">MSRPAPFLWRDRRVALVVAGLALAFLAGTFSFEAVPLALMEGLGASEFPRLVGAVILLLAVMLALRPAPAEEEELPAVNGCGWATFAACLGFLAAMAVVGMLPAMFLFMVGVGWLWGERRVGVLLLSAGGVVLCLWLLFVRVFGLGLPGGMLGEMLFN</sequence>
<keyword evidence="1" id="KW-0472">Membrane</keyword>
<dbReference type="Proteomes" id="UP000223527">
    <property type="component" value="Unassembled WGS sequence"/>
</dbReference>
<protein>
    <recommendedName>
        <fullName evidence="2">DUF1468 domain-containing protein</fullName>
    </recommendedName>
</protein>